<dbReference type="InterPro" id="IPR002797">
    <property type="entry name" value="Polysacc_synth"/>
</dbReference>
<feature type="transmembrane region" description="Helical" evidence="6">
    <location>
        <begin position="7"/>
        <end position="30"/>
    </location>
</feature>
<dbReference type="Proteomes" id="UP000749471">
    <property type="component" value="Unassembled WGS sequence"/>
</dbReference>
<evidence type="ECO:0000313" key="7">
    <source>
        <dbReference type="EMBL" id="MBU5437109.1"/>
    </source>
</evidence>
<feature type="transmembrane region" description="Helical" evidence="6">
    <location>
        <begin position="415"/>
        <end position="435"/>
    </location>
</feature>
<sequence length="514" mass="57884">MKKDRFIYGSIIMVIMNFIIGIIGFIYDIILSKFLGAEAMGLFQMAMSILMIFIIITTSGIPTALIKFIAEQNSRNNDYAVNKALKVTMLFNLFLSIILSLILILSGKFITLKIFKNEDMLFCVYLLSPVIIIISLNAIMRGYYYGMKNMIMPSIGQIIEHIMKFIIVLGFLYYVYPVEPVYGAMIAICGISIGELFDFIWISSAKKRRNRRHRGSENLPIKKINGITCLTQILLIAIPLTISNFFGILLRFMDTILIPNRLMILGYTNSEAVATFGRITGMTMPLVHLPFIVTSALVINLIPSLSEQVTLKNYRNMKSDIILAIKVTLLISIPLTVLYACLSEDLGLILYHDPKVGKFINIMGYSTVFLALQHTFSGILHGLNKQFNVTVNRLIGMILQILFIYFLVGNPKFGINGYFIGFFLSTFITIGLDFIVLKKMVKFKMDYVDLIGKPLAASAFMILSIYISTYYLSNIQNSNALIFTSSLIIGGISYIIALKITKAIPKNLLKKLIK</sequence>
<evidence type="ECO:0000313" key="8">
    <source>
        <dbReference type="Proteomes" id="UP000749471"/>
    </source>
</evidence>
<comment type="caution">
    <text evidence="7">The sequence shown here is derived from an EMBL/GenBank/DDBJ whole genome shotgun (WGS) entry which is preliminary data.</text>
</comment>
<reference evidence="7 8" key="1">
    <citation type="submission" date="2021-06" db="EMBL/GenBank/DDBJ databases">
        <authorList>
            <person name="Sun Q."/>
            <person name="Li D."/>
        </authorList>
    </citation>
    <scope>NUCLEOTIDE SEQUENCE [LARGE SCALE GENOMIC DNA]</scope>
    <source>
        <strain evidence="7 8">MSJ-40</strain>
    </source>
</reference>
<proteinExistence type="predicted"/>
<organism evidence="7 8">
    <name type="scientific">Tissierella simiarum</name>
    <dbReference type="NCBI Taxonomy" id="2841534"/>
    <lineage>
        <taxon>Bacteria</taxon>
        <taxon>Bacillati</taxon>
        <taxon>Bacillota</taxon>
        <taxon>Tissierellia</taxon>
        <taxon>Tissierellales</taxon>
        <taxon>Tissierellaceae</taxon>
        <taxon>Tissierella</taxon>
    </lineage>
</organism>
<dbReference type="Pfam" id="PF01943">
    <property type="entry name" value="Polysacc_synt"/>
    <property type="match status" value="1"/>
</dbReference>
<feature type="transmembrane region" description="Helical" evidence="6">
    <location>
        <begin position="182"/>
        <end position="203"/>
    </location>
</feature>
<keyword evidence="8" id="KW-1185">Reference proteome</keyword>
<name>A0ABS6E4D4_9FIRM</name>
<accession>A0ABS6E4D4</accession>
<feature type="transmembrane region" description="Helical" evidence="6">
    <location>
        <begin position="42"/>
        <end position="66"/>
    </location>
</feature>
<keyword evidence="4 6" id="KW-1133">Transmembrane helix</keyword>
<keyword evidence="2" id="KW-1003">Cell membrane</keyword>
<evidence type="ECO:0000256" key="1">
    <source>
        <dbReference type="ARBA" id="ARBA00004651"/>
    </source>
</evidence>
<evidence type="ECO:0000256" key="6">
    <source>
        <dbReference type="SAM" id="Phobius"/>
    </source>
</evidence>
<feature type="transmembrane region" description="Helical" evidence="6">
    <location>
        <begin position="323"/>
        <end position="342"/>
    </location>
</feature>
<feature type="transmembrane region" description="Helical" evidence="6">
    <location>
        <begin position="282"/>
        <end position="302"/>
    </location>
</feature>
<dbReference type="PANTHER" id="PTHR30250">
    <property type="entry name" value="PST FAMILY PREDICTED COLANIC ACID TRANSPORTER"/>
    <property type="match status" value="1"/>
</dbReference>
<evidence type="ECO:0000256" key="4">
    <source>
        <dbReference type="ARBA" id="ARBA00022989"/>
    </source>
</evidence>
<dbReference type="PIRSF" id="PIRSF038958">
    <property type="entry name" value="PG_synth_SpoVB"/>
    <property type="match status" value="1"/>
</dbReference>
<keyword evidence="5 6" id="KW-0472">Membrane</keyword>
<feature type="transmembrane region" description="Helical" evidence="6">
    <location>
        <begin position="390"/>
        <end position="409"/>
    </location>
</feature>
<feature type="transmembrane region" description="Helical" evidence="6">
    <location>
        <begin position="480"/>
        <end position="501"/>
    </location>
</feature>
<feature type="transmembrane region" description="Helical" evidence="6">
    <location>
        <begin position="87"/>
        <end position="105"/>
    </location>
</feature>
<feature type="transmembrane region" description="Helical" evidence="6">
    <location>
        <begin position="125"/>
        <end position="146"/>
    </location>
</feature>
<dbReference type="RefSeq" id="WP_216516870.1">
    <property type="nucleotide sequence ID" value="NZ_JAHLPM010000002.1"/>
</dbReference>
<feature type="transmembrane region" description="Helical" evidence="6">
    <location>
        <begin position="158"/>
        <end position="176"/>
    </location>
</feature>
<dbReference type="EMBL" id="JAHLPM010000002">
    <property type="protein sequence ID" value="MBU5437109.1"/>
    <property type="molecule type" value="Genomic_DNA"/>
</dbReference>
<feature type="transmembrane region" description="Helical" evidence="6">
    <location>
        <begin position="362"/>
        <end position="383"/>
    </location>
</feature>
<dbReference type="InterPro" id="IPR024923">
    <property type="entry name" value="PG_synth_SpoVB"/>
</dbReference>
<comment type="subcellular location">
    <subcellularLocation>
        <location evidence="1">Cell membrane</location>
        <topology evidence="1">Multi-pass membrane protein</topology>
    </subcellularLocation>
</comment>
<dbReference type="InterPro" id="IPR050833">
    <property type="entry name" value="Poly_Biosynth_Transport"/>
</dbReference>
<evidence type="ECO:0000256" key="5">
    <source>
        <dbReference type="ARBA" id="ARBA00023136"/>
    </source>
</evidence>
<feature type="transmembrane region" description="Helical" evidence="6">
    <location>
        <begin position="224"/>
        <end position="253"/>
    </location>
</feature>
<protein>
    <submittedName>
        <fullName evidence="7">Polysaccharide biosynthesis protein</fullName>
    </submittedName>
</protein>
<evidence type="ECO:0000256" key="2">
    <source>
        <dbReference type="ARBA" id="ARBA00022475"/>
    </source>
</evidence>
<dbReference type="PANTHER" id="PTHR30250:SF21">
    <property type="entry name" value="LIPID II FLIPPASE MURJ"/>
    <property type="match status" value="1"/>
</dbReference>
<dbReference type="CDD" id="cd13124">
    <property type="entry name" value="MATE_SpoVB_like"/>
    <property type="match status" value="1"/>
</dbReference>
<gene>
    <name evidence="7" type="ORF">KQI42_03750</name>
</gene>
<feature type="transmembrane region" description="Helical" evidence="6">
    <location>
        <begin position="447"/>
        <end position="468"/>
    </location>
</feature>
<evidence type="ECO:0000256" key="3">
    <source>
        <dbReference type="ARBA" id="ARBA00022692"/>
    </source>
</evidence>
<keyword evidence="3 6" id="KW-0812">Transmembrane</keyword>